<keyword evidence="1" id="KW-0812">Transmembrane</keyword>
<evidence type="ECO:0000259" key="2">
    <source>
        <dbReference type="Pfam" id="PF10908"/>
    </source>
</evidence>
<keyword evidence="1" id="KW-1133">Transmembrane helix</keyword>
<dbReference type="Pfam" id="PF10908">
    <property type="entry name" value="Tlde1_dom"/>
    <property type="match status" value="1"/>
</dbReference>
<evidence type="ECO:0000256" key="1">
    <source>
        <dbReference type="SAM" id="Phobius"/>
    </source>
</evidence>
<dbReference type="RefSeq" id="WP_374829975.1">
    <property type="nucleotide sequence ID" value="NZ_JBHEEZ010000002.1"/>
</dbReference>
<reference evidence="4" key="1">
    <citation type="journal article" date="2019" name="Int. J. Syst. Evol. Microbiol.">
        <title>The Global Catalogue of Microorganisms (GCM) 10K type strain sequencing project: providing services to taxonomists for standard genome sequencing and annotation.</title>
        <authorList>
            <consortium name="The Broad Institute Genomics Platform"/>
            <consortium name="The Broad Institute Genome Sequencing Center for Infectious Disease"/>
            <person name="Wu L."/>
            <person name="Ma J."/>
        </authorList>
    </citation>
    <scope>NUCLEOTIDE SEQUENCE [LARGE SCALE GENOMIC DNA]</scope>
    <source>
        <strain evidence="4">CGMCC 1.15731</strain>
    </source>
</reference>
<accession>A0ABV9GZK7</accession>
<organism evidence="3 4">
    <name type="scientific">Daeguia caeni</name>
    <dbReference type="NCBI Taxonomy" id="439612"/>
    <lineage>
        <taxon>Bacteria</taxon>
        <taxon>Pseudomonadati</taxon>
        <taxon>Pseudomonadota</taxon>
        <taxon>Alphaproteobacteria</taxon>
        <taxon>Hyphomicrobiales</taxon>
        <taxon>Brucellaceae</taxon>
        <taxon>Daeguia</taxon>
    </lineage>
</organism>
<dbReference type="Proteomes" id="UP001596042">
    <property type="component" value="Unassembled WGS sequence"/>
</dbReference>
<keyword evidence="4" id="KW-1185">Reference proteome</keyword>
<feature type="domain" description="Tlde1" evidence="2">
    <location>
        <begin position="289"/>
        <end position="391"/>
    </location>
</feature>
<proteinExistence type="predicted"/>
<feature type="transmembrane region" description="Helical" evidence="1">
    <location>
        <begin position="24"/>
        <end position="45"/>
    </location>
</feature>
<evidence type="ECO:0000313" key="4">
    <source>
        <dbReference type="Proteomes" id="UP001596042"/>
    </source>
</evidence>
<dbReference type="InterPro" id="IPR021225">
    <property type="entry name" value="Tlde1_dom"/>
</dbReference>
<evidence type="ECO:0000313" key="3">
    <source>
        <dbReference type="EMBL" id="MFC4623639.1"/>
    </source>
</evidence>
<protein>
    <submittedName>
        <fullName evidence="3">DUF2778 domain-containing protein</fullName>
    </submittedName>
</protein>
<sequence>MAFVSVEYGYKAARSSAIRFPKGLRILTGAATIAAMVTISGGWIITTLGTLNATMPKLAGSHAMHLMTAPLALATVSPTQNLARQKRDSFVKAYTADAAYSNLDWRRSKVAADAIILADIGPDAVTEYVPVDPASLIELRADRVRRPEPVALAAAHPSKPANGASAQATPATLAAYAATPAASSAAMALATLQPQVGPLSLGEEADADIEEQSASNPFLAPDSIPLPGMKPAVPRRSARNLLAYAPASGATEEAPMPGLSHPLLSHAARNRIAVYDISAATVYMPNGERLEAHSGVGHMRDNPRFVHVKNRGSTPPKTYNLRMREALFHGIEAIRLLPADGKNPFNRDGFLAHTYMLARRGDSNGCVVFRDYPRFLRAFKRGEVRQMIVVASLSQATSPTRIASSR</sequence>
<dbReference type="EMBL" id="JBHSEL010000001">
    <property type="protein sequence ID" value="MFC4623639.1"/>
    <property type="molecule type" value="Genomic_DNA"/>
</dbReference>
<keyword evidence="1" id="KW-0472">Membrane</keyword>
<comment type="caution">
    <text evidence="3">The sequence shown here is derived from an EMBL/GenBank/DDBJ whole genome shotgun (WGS) entry which is preliminary data.</text>
</comment>
<gene>
    <name evidence="3" type="ORF">ACFO1V_00060</name>
</gene>
<name>A0ABV9GZK7_9HYPH</name>